<evidence type="ECO:0000256" key="1">
    <source>
        <dbReference type="ARBA" id="ARBA00004474"/>
    </source>
</evidence>
<organism evidence="5">
    <name type="scientific">Chlorella variabilis</name>
    <name type="common">Green alga</name>
    <dbReference type="NCBI Taxonomy" id="554065"/>
    <lineage>
        <taxon>Eukaryota</taxon>
        <taxon>Viridiplantae</taxon>
        <taxon>Chlorophyta</taxon>
        <taxon>core chlorophytes</taxon>
        <taxon>Trebouxiophyceae</taxon>
        <taxon>Chlorellales</taxon>
        <taxon>Chlorellaceae</taxon>
        <taxon>Chlorella clade</taxon>
        <taxon>Chlorella</taxon>
    </lineage>
</organism>
<accession>E1Z7Z1</accession>
<dbReference type="Pfam" id="PF04755">
    <property type="entry name" value="PAP_fibrillin"/>
    <property type="match status" value="2"/>
</dbReference>
<name>E1Z7Z1_CHLVA</name>
<dbReference type="STRING" id="554065.E1Z7Z1"/>
<sequence length="343" mass="37370">MSPEQQARFDQAVAILEADGGVQAPATSPLLEGRWRLLFTTRPGTASPIQRTFTAVDSFAVYQDIELAGEEVPRVCQVVDFGSSVGFLRVEAEASTDAQPLPGFTPRVGKGLPFGILGVSSSQPPARPNLRVDFQFDRAAFTFKSLPFKIPYPVPFKLLGDERKGWIDGTLFVLAKDVPPKQRLLDVLAQRRSRDDAEVQRLAEEVVAGGGGEAAPAASPLAGGTWRLVWMQQGETANPLQKALASQVENFQIVDLESSRLENLVCLAPGVRVRACAACGPEKGNTRTFVDIDEVVLELGPLKLPLPVKADGRGFVEWLHLEEDFRISRGNKGSVFIHTRERA</sequence>
<dbReference type="FunCoup" id="E1Z7Z1">
    <property type="interactions" value="637"/>
</dbReference>
<evidence type="ECO:0000313" key="4">
    <source>
        <dbReference type="EMBL" id="EFN58006.1"/>
    </source>
</evidence>
<protein>
    <recommendedName>
        <fullName evidence="3">Plastid lipid-associated protein/fibrillin conserved domain-containing protein</fullName>
    </recommendedName>
</protein>
<keyword evidence="5" id="KW-1185">Reference proteome</keyword>
<evidence type="ECO:0000256" key="2">
    <source>
        <dbReference type="ARBA" id="ARBA00022640"/>
    </source>
</evidence>
<dbReference type="Proteomes" id="UP000008141">
    <property type="component" value="Unassembled WGS sequence"/>
</dbReference>
<dbReference type="GO" id="GO:0009536">
    <property type="term" value="C:plastid"/>
    <property type="evidence" value="ECO:0007669"/>
    <property type="project" value="UniProtKB-SubCell"/>
</dbReference>
<dbReference type="OrthoDB" id="348976at2759"/>
<evidence type="ECO:0000259" key="3">
    <source>
        <dbReference type="Pfam" id="PF04755"/>
    </source>
</evidence>
<comment type="subcellular location">
    <subcellularLocation>
        <location evidence="1">Plastid</location>
    </subcellularLocation>
</comment>
<dbReference type="OMA" id="NINQHKL"/>
<feature type="domain" description="Plastid lipid-associated protein/fibrillin conserved" evidence="3">
    <location>
        <begin position="2"/>
        <end position="94"/>
    </location>
</feature>
<dbReference type="eggNOG" id="ENOG502QUCQ">
    <property type="taxonomic scope" value="Eukaryota"/>
</dbReference>
<proteinExistence type="predicted"/>
<dbReference type="AlphaFoldDB" id="E1Z7Z1"/>
<dbReference type="RefSeq" id="XP_005850108.1">
    <property type="nucleotide sequence ID" value="XM_005850046.1"/>
</dbReference>
<feature type="domain" description="Plastid lipid-associated protein/fibrillin conserved" evidence="3">
    <location>
        <begin position="191"/>
        <end position="268"/>
    </location>
</feature>
<dbReference type="InParanoid" id="E1Z7Z1"/>
<reference evidence="4 5" key="1">
    <citation type="journal article" date="2010" name="Plant Cell">
        <title>The Chlorella variabilis NC64A genome reveals adaptation to photosymbiosis, coevolution with viruses, and cryptic sex.</title>
        <authorList>
            <person name="Blanc G."/>
            <person name="Duncan G."/>
            <person name="Agarkova I."/>
            <person name="Borodovsky M."/>
            <person name="Gurnon J."/>
            <person name="Kuo A."/>
            <person name="Lindquist E."/>
            <person name="Lucas S."/>
            <person name="Pangilinan J."/>
            <person name="Polle J."/>
            <person name="Salamov A."/>
            <person name="Terry A."/>
            <person name="Yamada T."/>
            <person name="Dunigan D.D."/>
            <person name="Grigoriev I.V."/>
            <person name="Claverie J.M."/>
            <person name="Van Etten J.L."/>
        </authorList>
    </citation>
    <scope>NUCLEOTIDE SEQUENCE [LARGE SCALE GENOMIC DNA]</scope>
    <source>
        <strain evidence="4 5">NC64A</strain>
    </source>
</reference>
<keyword evidence="2" id="KW-0934">Plastid</keyword>
<gene>
    <name evidence="4" type="ORF">CHLNCDRAFT_142183</name>
</gene>
<dbReference type="InterPro" id="IPR039633">
    <property type="entry name" value="PAP"/>
</dbReference>
<dbReference type="PANTHER" id="PTHR31906">
    <property type="entry name" value="PLASTID-LIPID-ASSOCIATED PROTEIN 4, CHLOROPLASTIC-RELATED"/>
    <property type="match status" value="1"/>
</dbReference>
<dbReference type="InterPro" id="IPR006843">
    <property type="entry name" value="PAP/fibrillin_dom"/>
</dbReference>
<dbReference type="KEGG" id="cvr:CHLNCDRAFT_142183"/>
<dbReference type="EMBL" id="GL433838">
    <property type="protein sequence ID" value="EFN58006.1"/>
    <property type="molecule type" value="Genomic_DNA"/>
</dbReference>
<evidence type="ECO:0000313" key="5">
    <source>
        <dbReference type="Proteomes" id="UP000008141"/>
    </source>
</evidence>
<dbReference type="GeneID" id="17357693"/>